<dbReference type="AlphaFoldDB" id="A0A1F8BN33"/>
<dbReference type="Proteomes" id="UP000176725">
    <property type="component" value="Unassembled WGS sequence"/>
</dbReference>
<evidence type="ECO:0000313" key="5">
    <source>
        <dbReference type="Proteomes" id="UP000176725"/>
    </source>
</evidence>
<sequence length="266" mass="29492">MKKVLTIIASVITIILAYLIISNFIKRSGNNFPDKTSEGSFETTPKIDFSPTPGTQFEPIDNPQYKTVWVIIRDTDKIELFSNLEEDLPSGDALSKHSCNHLLSGSFYSEKNTHIGLFVTNFVKLSEAQENTTFNGYFFIDEENVAFISSAPPQNPKIAVQSGPILMRDEDTLTISLERDENARRIIAAVTDKGEVVFIAIYDKSNTLLGPKLTEVPSVLSDLQKNTAFEIKDAINLDGGSHSAFITNLIKLTEISTIGSYFCIKP</sequence>
<keyword evidence="2" id="KW-0472">Membrane</keyword>
<dbReference type="STRING" id="1802521.A2893_05400"/>
<keyword evidence="2" id="KW-0812">Transmembrane</keyword>
<feature type="transmembrane region" description="Helical" evidence="2">
    <location>
        <begin position="6"/>
        <end position="25"/>
    </location>
</feature>
<evidence type="ECO:0000256" key="2">
    <source>
        <dbReference type="SAM" id="Phobius"/>
    </source>
</evidence>
<organism evidence="4 5">
    <name type="scientific">Candidatus Woesebacteria bacterium RIFCSPLOWO2_01_FULL_39_25</name>
    <dbReference type="NCBI Taxonomy" id="1802521"/>
    <lineage>
        <taxon>Bacteria</taxon>
        <taxon>Candidatus Woeseibacteriota</taxon>
    </lineage>
</organism>
<evidence type="ECO:0000256" key="1">
    <source>
        <dbReference type="SAM" id="MobiDB-lite"/>
    </source>
</evidence>
<comment type="caution">
    <text evidence="4">The sequence shown here is derived from an EMBL/GenBank/DDBJ whole genome shotgun (WGS) entry which is preliminary data.</text>
</comment>
<proteinExistence type="predicted"/>
<reference evidence="4 5" key="1">
    <citation type="journal article" date="2016" name="Nat. Commun.">
        <title>Thousands of microbial genomes shed light on interconnected biogeochemical processes in an aquifer system.</title>
        <authorList>
            <person name="Anantharaman K."/>
            <person name="Brown C.T."/>
            <person name="Hug L.A."/>
            <person name="Sharon I."/>
            <person name="Castelle C.J."/>
            <person name="Probst A.J."/>
            <person name="Thomas B.C."/>
            <person name="Singh A."/>
            <person name="Wilkins M.J."/>
            <person name="Karaoz U."/>
            <person name="Brodie E.L."/>
            <person name="Williams K.H."/>
            <person name="Hubbard S.S."/>
            <person name="Banfield J.F."/>
        </authorList>
    </citation>
    <scope>NUCLEOTIDE SEQUENCE [LARGE SCALE GENOMIC DNA]</scope>
</reference>
<dbReference type="EMBL" id="MGHH01000007">
    <property type="protein sequence ID" value="OGM65059.1"/>
    <property type="molecule type" value="Genomic_DNA"/>
</dbReference>
<feature type="region of interest" description="Disordered" evidence="1">
    <location>
        <begin position="35"/>
        <end position="59"/>
    </location>
</feature>
<accession>A0A1F8BN33</accession>
<keyword evidence="2" id="KW-1133">Transmembrane helix</keyword>
<gene>
    <name evidence="4" type="ORF">A2893_05400</name>
</gene>
<dbReference type="InterPro" id="IPR018711">
    <property type="entry name" value="NAGPA"/>
</dbReference>
<feature type="domain" description="Phosphodiester glycosidase" evidence="3">
    <location>
        <begin position="104"/>
        <end position="247"/>
    </location>
</feature>
<protein>
    <recommendedName>
        <fullName evidence="3">Phosphodiester glycosidase domain-containing protein</fullName>
    </recommendedName>
</protein>
<name>A0A1F8BN33_9BACT</name>
<dbReference type="Pfam" id="PF09992">
    <property type="entry name" value="NAGPA"/>
    <property type="match status" value="1"/>
</dbReference>
<evidence type="ECO:0000259" key="3">
    <source>
        <dbReference type="Pfam" id="PF09992"/>
    </source>
</evidence>
<evidence type="ECO:0000313" key="4">
    <source>
        <dbReference type="EMBL" id="OGM65059.1"/>
    </source>
</evidence>